<evidence type="ECO:0000256" key="1">
    <source>
        <dbReference type="SAM" id="Phobius"/>
    </source>
</evidence>
<dbReference type="Proteomes" id="UP000240461">
    <property type="component" value="Segment"/>
</dbReference>
<feature type="transmembrane region" description="Helical" evidence="1">
    <location>
        <begin position="16"/>
        <end position="39"/>
    </location>
</feature>
<protein>
    <submittedName>
        <fullName evidence="2">Uncharacterized protein</fullName>
    </submittedName>
</protein>
<reference evidence="2 3" key="1">
    <citation type="submission" date="2014-10" db="EMBL/GenBank/DDBJ databases">
        <title>Pan-genome analysis of Brazilian lineage A amoebal mimiviruses.</title>
        <authorList>
            <person name="Assis F.L."/>
            <person name="Abrahao J.S."/>
            <person name="Kroon E.G."/>
            <person name="Dornas F.P."/>
            <person name="Andrade K.R."/>
            <person name="Borato P.V.M."/>
            <person name="Pilotto M.R."/>
            <person name="Benamar S."/>
            <person name="LaScola B."/>
            <person name="Colson P."/>
        </authorList>
    </citation>
    <scope>NUCLEOTIDE SEQUENCE [LARGE SCALE GENOMIC DNA]</scope>
    <source>
        <strain evidence="2 3">Kroon</strain>
    </source>
</reference>
<sequence length="92" mass="9943">MINIFLTPIPDSPMNLLTIGTGMIGIISGILFVKGFTFFNKRYNKNNTDECLPLFIGGLLGGIIGIATGFSLTIIIAITLTIKSIIHCIRSQ</sequence>
<name>A0A0G2Y492_9VIRU</name>
<accession>A0A0G2Y492</accession>
<feature type="transmembrane region" description="Helical" evidence="1">
    <location>
        <begin position="51"/>
        <end position="82"/>
    </location>
</feature>
<keyword evidence="1" id="KW-0812">Transmembrane</keyword>
<dbReference type="EMBL" id="KM982402">
    <property type="protein sequence ID" value="AKI80623.1"/>
    <property type="molecule type" value="Genomic_DNA"/>
</dbReference>
<evidence type="ECO:0000313" key="2">
    <source>
        <dbReference type="EMBL" id="AKI80623.1"/>
    </source>
</evidence>
<evidence type="ECO:0000313" key="3">
    <source>
        <dbReference type="Proteomes" id="UP000240461"/>
    </source>
</evidence>
<keyword evidence="1" id="KW-0472">Membrane</keyword>
<keyword evidence="3" id="KW-1185">Reference proteome</keyword>
<organism evidence="2 3">
    <name type="scientific">Acanthamoeba polyphaga mimivirus Kroon</name>
    <dbReference type="NCBI Taxonomy" id="3069720"/>
    <lineage>
        <taxon>Viruses</taxon>
        <taxon>Varidnaviria</taxon>
        <taxon>Bamfordvirae</taxon>
        <taxon>Nucleocytoviricota</taxon>
        <taxon>Megaviricetes</taxon>
        <taxon>Imitervirales</taxon>
        <taxon>Mimiviridae</taxon>
        <taxon>Megamimivirinae</taxon>
        <taxon>Mimivirus</taxon>
        <taxon>Mimivirus lagoaense</taxon>
    </lineage>
</organism>
<proteinExistence type="predicted"/>
<dbReference type="KEGG" id="vg:80514421"/>
<keyword evidence="1" id="KW-1133">Transmembrane helix</keyword>